<keyword evidence="1" id="KW-0732">Signal</keyword>
<dbReference type="GO" id="GO:0016209">
    <property type="term" value="F:antioxidant activity"/>
    <property type="evidence" value="ECO:0007669"/>
    <property type="project" value="InterPro"/>
</dbReference>
<dbReference type="Gene3D" id="3.40.30.10">
    <property type="entry name" value="Glutaredoxin"/>
    <property type="match status" value="1"/>
</dbReference>
<dbReference type="PANTHER" id="PTHR43640:SF1">
    <property type="entry name" value="THIOREDOXIN-DEPENDENT PEROXIREDOXIN"/>
    <property type="match status" value="1"/>
</dbReference>
<reference evidence="3 4" key="1">
    <citation type="journal article" date="2013" name="Genome Announc.">
        <title>Draft Genome Sequence of Strain JLT2015T, Belonging to the Family Sphingomonadaceae of the Alphaproteobacteria.</title>
        <authorList>
            <person name="Tang K."/>
            <person name="Liu K."/>
            <person name="Li S."/>
            <person name="Jiao N."/>
        </authorList>
    </citation>
    <scope>NUCLEOTIDE SEQUENCE [LARGE SCALE GENOMIC DNA]</scope>
    <source>
        <strain evidence="3 4">JLT2015</strain>
    </source>
</reference>
<dbReference type="Proteomes" id="UP000011717">
    <property type="component" value="Unassembled WGS sequence"/>
</dbReference>
<keyword evidence="4" id="KW-1185">Reference proteome</keyword>
<evidence type="ECO:0000313" key="3">
    <source>
        <dbReference type="EMBL" id="EMD84095.1"/>
    </source>
</evidence>
<dbReference type="EMBL" id="AMRV01000001">
    <property type="protein sequence ID" value="EMD84095.1"/>
    <property type="molecule type" value="Genomic_DNA"/>
</dbReference>
<organism evidence="3 4">
    <name type="scientific">Pacificimonas flava</name>
    <dbReference type="NCBI Taxonomy" id="1234595"/>
    <lineage>
        <taxon>Bacteria</taxon>
        <taxon>Pseudomonadati</taxon>
        <taxon>Pseudomonadota</taxon>
        <taxon>Alphaproteobacteria</taxon>
        <taxon>Sphingomonadales</taxon>
        <taxon>Sphingosinicellaceae</taxon>
        <taxon>Pacificimonas</taxon>
    </lineage>
</organism>
<protein>
    <submittedName>
        <fullName evidence="3">Thiol-specific antioxidant family (AhpC/TSA) protein</fullName>
    </submittedName>
</protein>
<dbReference type="InterPro" id="IPR013766">
    <property type="entry name" value="Thioredoxin_domain"/>
</dbReference>
<accession>M2SFF5</accession>
<name>M2SFF5_9SPHN</name>
<dbReference type="InterPro" id="IPR036249">
    <property type="entry name" value="Thioredoxin-like_sf"/>
</dbReference>
<gene>
    <name evidence="3" type="ORF">C725_0025</name>
</gene>
<dbReference type="AlphaFoldDB" id="M2SFF5"/>
<evidence type="ECO:0000259" key="2">
    <source>
        <dbReference type="PROSITE" id="PS51352"/>
    </source>
</evidence>
<comment type="caution">
    <text evidence="3">The sequence shown here is derived from an EMBL/GenBank/DDBJ whole genome shotgun (WGS) entry which is preliminary data.</text>
</comment>
<evidence type="ECO:0000313" key="4">
    <source>
        <dbReference type="Proteomes" id="UP000011717"/>
    </source>
</evidence>
<proteinExistence type="predicted"/>
<dbReference type="PATRIC" id="fig|1234595.3.peg.25"/>
<dbReference type="SUPFAM" id="SSF52833">
    <property type="entry name" value="Thioredoxin-like"/>
    <property type="match status" value="1"/>
</dbReference>
<dbReference type="OrthoDB" id="9809746at2"/>
<dbReference type="InterPro" id="IPR047262">
    <property type="entry name" value="PRX-like1"/>
</dbReference>
<dbReference type="PROSITE" id="PS51352">
    <property type="entry name" value="THIOREDOXIN_2"/>
    <property type="match status" value="1"/>
</dbReference>
<dbReference type="InterPro" id="IPR000866">
    <property type="entry name" value="AhpC/TSA"/>
</dbReference>
<feature type="domain" description="Thioredoxin" evidence="2">
    <location>
        <begin position="23"/>
        <end position="178"/>
    </location>
</feature>
<feature type="chain" id="PRO_5004025736" evidence="1">
    <location>
        <begin position="22"/>
        <end position="202"/>
    </location>
</feature>
<sequence length="202" mass="21252">MFKSFTAAALVVAAVSMPAFAQPQVGAAAPDFRAKTASGESVKLSDYRGKTVVLEWTNKGCPFVQKHYKSGNMQNLQQQAEADGVVWLTVNSSAPGKQGYVDGEAANAEMKEYKTSPTAYLLDPKGTIGRGYGATATPHMYVIDKEGVLQYMGAIDDIPTAKIEDVKGAQNYVSGALAALAAGKSPDPAATRSYGCSVKYPG</sequence>
<dbReference type="GO" id="GO:0016491">
    <property type="term" value="F:oxidoreductase activity"/>
    <property type="evidence" value="ECO:0007669"/>
    <property type="project" value="InterPro"/>
</dbReference>
<dbReference type="RefSeq" id="WP_008599389.1">
    <property type="nucleotide sequence ID" value="NZ_AMRV01000001.1"/>
</dbReference>
<evidence type="ECO:0000256" key="1">
    <source>
        <dbReference type="SAM" id="SignalP"/>
    </source>
</evidence>
<dbReference type="Pfam" id="PF00578">
    <property type="entry name" value="AhpC-TSA"/>
    <property type="match status" value="1"/>
</dbReference>
<feature type="signal peptide" evidence="1">
    <location>
        <begin position="1"/>
        <end position="21"/>
    </location>
</feature>
<dbReference type="PANTHER" id="PTHR43640">
    <property type="entry name" value="OS07G0260300 PROTEIN"/>
    <property type="match status" value="1"/>
</dbReference>